<keyword evidence="3" id="KW-1185">Reference proteome</keyword>
<accession>A0A225UIU4</accession>
<evidence type="ECO:0000313" key="2">
    <source>
        <dbReference type="EMBL" id="OWY93034.1"/>
    </source>
</evidence>
<name>A0A225UIU4_9STRA</name>
<sequence length="275" mass="30961">MDGSSVGSPSTSATHVARTDCPHLADPDWEALQRLSTDIGEEAVATMPRTLSPTEQQGVALGYIMREQHEVAAAKPVSPGETSRWADKRRLTDPTCFSTYEYFKEELKLALEPSQNEYRARAEFSDLQQGNQDVHAYAQQAQYLVSNVVTDPMDEATKVVTFMEGLRDGPVKTYLFREYLSTLETVITRVLSKLRLPSPCKKKFSLRQVKLHTNVSLPPRPAAKTEGPEPMDLSYASAVGRQKKESQRVMLLVRQHRRLCTRVYDTSTLGPRSKW</sequence>
<reference evidence="3" key="1">
    <citation type="submission" date="2017-03" db="EMBL/GenBank/DDBJ databases">
        <title>Phytopthora megakarya and P. palmivora, two closely related causual agents of cacao black pod achieved similar genome size and gene model numbers by different mechanisms.</title>
        <authorList>
            <person name="Ali S."/>
            <person name="Shao J."/>
            <person name="Larry D.J."/>
            <person name="Kronmiller B."/>
            <person name="Shen D."/>
            <person name="Strem M.D."/>
            <person name="Melnick R.L."/>
            <person name="Guiltinan M.J."/>
            <person name="Tyler B.M."/>
            <person name="Meinhardt L.W."/>
            <person name="Bailey B.A."/>
        </authorList>
    </citation>
    <scope>NUCLEOTIDE SEQUENCE [LARGE SCALE GENOMIC DNA]</scope>
    <source>
        <strain evidence="3">zdho120</strain>
    </source>
</reference>
<comment type="caution">
    <text evidence="2">The sequence shown here is derived from an EMBL/GenBank/DDBJ whole genome shotgun (WGS) entry which is preliminary data.</text>
</comment>
<dbReference type="OrthoDB" id="125173at2759"/>
<feature type="domain" description="Retrotransposon gag" evidence="1">
    <location>
        <begin position="80"/>
        <end position="168"/>
    </location>
</feature>
<gene>
    <name evidence="2" type="ORF">PHMEG_00037715</name>
</gene>
<evidence type="ECO:0000259" key="1">
    <source>
        <dbReference type="Pfam" id="PF03732"/>
    </source>
</evidence>
<proteinExistence type="predicted"/>
<protein>
    <recommendedName>
        <fullName evidence="1">Retrotransposon gag domain-containing protein</fullName>
    </recommendedName>
</protein>
<dbReference type="Proteomes" id="UP000198211">
    <property type="component" value="Unassembled WGS sequence"/>
</dbReference>
<evidence type="ECO:0000313" key="3">
    <source>
        <dbReference type="Proteomes" id="UP000198211"/>
    </source>
</evidence>
<organism evidence="2 3">
    <name type="scientific">Phytophthora megakarya</name>
    <dbReference type="NCBI Taxonomy" id="4795"/>
    <lineage>
        <taxon>Eukaryota</taxon>
        <taxon>Sar</taxon>
        <taxon>Stramenopiles</taxon>
        <taxon>Oomycota</taxon>
        <taxon>Peronosporomycetes</taxon>
        <taxon>Peronosporales</taxon>
        <taxon>Peronosporaceae</taxon>
        <taxon>Phytophthora</taxon>
    </lineage>
</organism>
<dbReference type="EMBL" id="NBNE01016824">
    <property type="protein sequence ID" value="OWY93034.1"/>
    <property type="molecule type" value="Genomic_DNA"/>
</dbReference>
<dbReference type="AlphaFoldDB" id="A0A225UIU4"/>
<dbReference type="InterPro" id="IPR005162">
    <property type="entry name" value="Retrotrans_gag_dom"/>
</dbReference>
<dbReference type="Pfam" id="PF03732">
    <property type="entry name" value="Retrotrans_gag"/>
    <property type="match status" value="1"/>
</dbReference>